<dbReference type="EMBL" id="CP119108">
    <property type="protein sequence ID" value="WEG09517.1"/>
    <property type="molecule type" value="Genomic_DNA"/>
</dbReference>
<dbReference type="InterPro" id="IPR010287">
    <property type="entry name" value="DUF892_YciF-like"/>
</dbReference>
<dbReference type="PANTHER" id="PTHR30565">
    <property type="entry name" value="PROTEIN YCIF"/>
    <property type="match status" value="1"/>
</dbReference>
<dbReference type="Proteomes" id="UP001214553">
    <property type="component" value="Chromosome"/>
</dbReference>
<dbReference type="SUPFAM" id="SSF47240">
    <property type="entry name" value="Ferritin-like"/>
    <property type="match status" value="1"/>
</dbReference>
<evidence type="ECO:0000313" key="2">
    <source>
        <dbReference type="Proteomes" id="UP001214553"/>
    </source>
</evidence>
<organism evidence="1 2">
    <name type="scientific">Microbacterium horticulturae</name>
    <dbReference type="NCBI Taxonomy" id="3028316"/>
    <lineage>
        <taxon>Bacteria</taxon>
        <taxon>Bacillati</taxon>
        <taxon>Actinomycetota</taxon>
        <taxon>Actinomycetes</taxon>
        <taxon>Micrococcales</taxon>
        <taxon>Microbacteriaceae</taxon>
        <taxon>Microbacterium</taxon>
    </lineage>
</organism>
<sequence>MLEHFEKPQELFAYRLGSAMTMESDSLQMLADLEQAASSEEVKEMFRHHAGETRQQIENLEEVARVLHLELTDEPSPTTKGLAKEGHTLLRKADPSLRDDVAVSVALGTEHHEISVYQSLVATARTLQVSQVVHLLSANLDQEQHTSEELVAKAKELADARS</sequence>
<dbReference type="RefSeq" id="WP_275278841.1">
    <property type="nucleotide sequence ID" value="NZ_CP119108.1"/>
</dbReference>
<accession>A0ABY8C2F0</accession>
<dbReference type="InterPro" id="IPR047114">
    <property type="entry name" value="YciF"/>
</dbReference>
<proteinExistence type="predicted"/>
<protein>
    <submittedName>
        <fullName evidence="1">DUF892 family protein</fullName>
    </submittedName>
</protein>
<gene>
    <name evidence="1" type="ORF">PU630_02820</name>
</gene>
<dbReference type="PANTHER" id="PTHR30565:SF9">
    <property type="entry name" value="PROTEIN YCIF"/>
    <property type="match status" value="1"/>
</dbReference>
<keyword evidence="2" id="KW-1185">Reference proteome</keyword>
<dbReference type="Pfam" id="PF05974">
    <property type="entry name" value="DUF892"/>
    <property type="match status" value="1"/>
</dbReference>
<name>A0ABY8C2F0_9MICO</name>
<evidence type="ECO:0000313" key="1">
    <source>
        <dbReference type="EMBL" id="WEG09517.1"/>
    </source>
</evidence>
<dbReference type="InterPro" id="IPR012347">
    <property type="entry name" value="Ferritin-like"/>
</dbReference>
<reference evidence="1 2" key="1">
    <citation type="submission" date="2023-03" db="EMBL/GenBank/DDBJ databases">
        <title>Genome sequence of Microbacterium sp. KACC 23027.</title>
        <authorList>
            <person name="Kim S."/>
            <person name="Heo J."/>
            <person name="Kwon S.-W."/>
        </authorList>
    </citation>
    <scope>NUCLEOTIDE SEQUENCE [LARGE SCALE GENOMIC DNA]</scope>
    <source>
        <strain evidence="1 2">KACC 23027</strain>
    </source>
</reference>
<dbReference type="Gene3D" id="1.20.1260.10">
    <property type="match status" value="1"/>
</dbReference>
<dbReference type="InterPro" id="IPR009078">
    <property type="entry name" value="Ferritin-like_SF"/>
</dbReference>